<evidence type="ECO:0000313" key="5">
    <source>
        <dbReference type="Proteomes" id="UP000228380"/>
    </source>
</evidence>
<dbReference type="Gene3D" id="2.30.30.140">
    <property type="match status" value="1"/>
</dbReference>
<dbReference type="InterPro" id="IPR008395">
    <property type="entry name" value="Agenet-like_dom"/>
</dbReference>
<dbReference type="PROSITE" id="PS51138">
    <property type="entry name" value="ENT"/>
    <property type="match status" value="1"/>
</dbReference>
<dbReference type="InterPro" id="IPR014002">
    <property type="entry name" value="Agenet_dom_plant"/>
</dbReference>
<dbReference type="GO" id="GO:0005634">
    <property type="term" value="C:nucleus"/>
    <property type="evidence" value="ECO:0007669"/>
    <property type="project" value="UniProtKB-SubCell"/>
</dbReference>
<evidence type="ECO:0000256" key="1">
    <source>
        <dbReference type="ARBA" id="ARBA00004123"/>
    </source>
</evidence>
<keyword evidence="5" id="KW-1185">Reference proteome</keyword>
<dbReference type="InterPro" id="IPR036142">
    <property type="entry name" value="ENT_dom-like_sf"/>
</dbReference>
<proteinExistence type="predicted"/>
<feature type="domain" description="ENT" evidence="4">
    <location>
        <begin position="327"/>
        <end position="390"/>
    </location>
</feature>
<name>A0A8B9AKT0_PHODC</name>
<dbReference type="GeneID" id="103708790"/>
<dbReference type="Pfam" id="PF03735">
    <property type="entry name" value="ENT"/>
    <property type="match status" value="1"/>
</dbReference>
<dbReference type="OrthoDB" id="663550at2759"/>
<dbReference type="SMART" id="SM01191">
    <property type="entry name" value="ENT"/>
    <property type="match status" value="1"/>
</dbReference>
<dbReference type="Pfam" id="PF05641">
    <property type="entry name" value="Agenet"/>
    <property type="match status" value="1"/>
</dbReference>
<dbReference type="RefSeq" id="XP_038984642.1">
    <property type="nucleotide sequence ID" value="XM_039128714.1"/>
</dbReference>
<dbReference type="CDD" id="cd20406">
    <property type="entry name" value="Tudor_Agenet_AtDUF_rpt2_4"/>
    <property type="match status" value="1"/>
</dbReference>
<dbReference type="Proteomes" id="UP000228380">
    <property type="component" value="Chromosome 8"/>
</dbReference>
<feature type="compositionally biased region" description="Low complexity" evidence="3">
    <location>
        <begin position="264"/>
        <end position="286"/>
    </location>
</feature>
<dbReference type="SMART" id="SM00743">
    <property type="entry name" value="Agenet"/>
    <property type="match status" value="2"/>
</dbReference>
<evidence type="ECO:0000256" key="2">
    <source>
        <dbReference type="ARBA" id="ARBA00023242"/>
    </source>
</evidence>
<protein>
    <submittedName>
        <fullName evidence="6 7">Uncharacterized protein LOC103708790 isoform X1</fullName>
    </submittedName>
</protein>
<comment type="subcellular location">
    <subcellularLocation>
        <location evidence="1">Nucleus</location>
    </subcellularLocation>
</comment>
<evidence type="ECO:0000259" key="4">
    <source>
        <dbReference type="PROSITE" id="PS51138"/>
    </source>
</evidence>
<keyword evidence="2" id="KW-0539">Nucleus</keyword>
<reference evidence="6 7" key="2">
    <citation type="submission" date="2025-04" db="UniProtKB">
        <authorList>
            <consortium name="RefSeq"/>
        </authorList>
    </citation>
    <scope>IDENTIFICATION</scope>
    <source>
        <tissue evidence="6 7">Young leaves</tissue>
    </source>
</reference>
<feature type="region of interest" description="Disordered" evidence="3">
    <location>
        <begin position="264"/>
        <end position="319"/>
    </location>
</feature>
<dbReference type="InterPro" id="IPR005491">
    <property type="entry name" value="ENT_dom"/>
</dbReference>
<accession>A0A8B9AKT0</accession>
<evidence type="ECO:0000313" key="6">
    <source>
        <dbReference type="RefSeq" id="XP_038984642.1"/>
    </source>
</evidence>
<sequence>MRFKKGNKVEVLNKKEVPSGSWWPAEIISGNGHNYYVRYDFYLANMGTAMDRVPRKVIRPCPPSLKGPRNWVPGDIVEVLDNNSWKLAEVSRVVGDGYFFVRLLGSCREFKVRTSDLRLRQSWQDKKWVVIQKDSGKHDDRMMSSLSKGKKFKCQMPQPCLESYNAFVFTRGTKKRPRVSSQPVERCNEASRKMRAIEKDGRSERIFGVYSSQSLEKVDAVASPRTVLGEKCLYASLNNKMTGFSKLDSWRGLPNIDVKYCPVTSSEPSDAESTSSSVGSCSTSNSPYRSPHCPGMGLTQDLSSRSDDAESCCGSGRESSLPTKEVLAAEIHQLELHAYRSTMRAFYASGPISWDQEALMTDLRLMLNISNDEHLLELKNLVSSEIGRTS</sequence>
<dbReference type="SUPFAM" id="SSF158639">
    <property type="entry name" value="ENT-like"/>
    <property type="match status" value="1"/>
</dbReference>
<evidence type="ECO:0000313" key="7">
    <source>
        <dbReference type="RefSeq" id="XP_038984643.1"/>
    </source>
</evidence>
<dbReference type="PANTHER" id="PTHR31917:SF5">
    <property type="entry name" value="OS02G0204500 PROTEIN"/>
    <property type="match status" value="1"/>
</dbReference>
<dbReference type="PANTHER" id="PTHR31917">
    <property type="entry name" value="AGENET DOMAIN-CONTAINING PROTEIN-RELATED"/>
    <property type="match status" value="1"/>
</dbReference>
<evidence type="ECO:0000256" key="3">
    <source>
        <dbReference type="SAM" id="MobiDB-lite"/>
    </source>
</evidence>
<dbReference type="RefSeq" id="XP_038984643.1">
    <property type="nucleotide sequence ID" value="XM_039128715.1"/>
</dbReference>
<dbReference type="Gene3D" id="1.10.1240.40">
    <property type="entry name" value="ENT domain"/>
    <property type="match status" value="1"/>
</dbReference>
<dbReference type="AlphaFoldDB" id="A0A8B9AKT0"/>
<gene>
    <name evidence="6 7" type="primary">LOC103708790</name>
</gene>
<reference evidence="5" key="1">
    <citation type="journal article" date="2019" name="Nat. Commun.">
        <title>Genome-wide association mapping of date palm fruit traits.</title>
        <authorList>
            <person name="Hazzouri K.M."/>
            <person name="Gros-Balthazard M."/>
            <person name="Flowers J.M."/>
            <person name="Copetti D."/>
            <person name="Lemansour A."/>
            <person name="Lebrun M."/>
            <person name="Masmoudi K."/>
            <person name="Ferrand S."/>
            <person name="Dhar M.I."/>
            <person name="Fresquez Z.A."/>
            <person name="Rosas U."/>
            <person name="Zhang J."/>
            <person name="Talag J."/>
            <person name="Lee S."/>
            <person name="Kudrna D."/>
            <person name="Powell R.F."/>
            <person name="Leitch I.J."/>
            <person name="Krueger R.R."/>
            <person name="Wing R.A."/>
            <person name="Amiri K.M.A."/>
            <person name="Purugganan M.D."/>
        </authorList>
    </citation>
    <scope>NUCLEOTIDE SEQUENCE [LARGE SCALE GENOMIC DNA]</scope>
    <source>
        <strain evidence="5">cv. Khalas</strain>
    </source>
</reference>
<organism evidence="5 7">
    <name type="scientific">Phoenix dactylifera</name>
    <name type="common">Date palm</name>
    <dbReference type="NCBI Taxonomy" id="42345"/>
    <lineage>
        <taxon>Eukaryota</taxon>
        <taxon>Viridiplantae</taxon>
        <taxon>Streptophyta</taxon>
        <taxon>Embryophyta</taxon>
        <taxon>Tracheophyta</taxon>
        <taxon>Spermatophyta</taxon>
        <taxon>Magnoliopsida</taxon>
        <taxon>Liliopsida</taxon>
        <taxon>Arecaceae</taxon>
        <taxon>Coryphoideae</taxon>
        <taxon>Phoeniceae</taxon>
        <taxon>Phoenix</taxon>
    </lineage>
</organism>